<keyword evidence="4" id="KW-0540">Nuclease</keyword>
<gene>
    <name evidence="9" type="ORF">NQ314_003524</name>
</gene>
<keyword evidence="6" id="KW-0378">Hydrolase</keyword>
<evidence type="ECO:0000256" key="1">
    <source>
        <dbReference type="ARBA" id="ARBA00001968"/>
    </source>
</evidence>
<protein>
    <recommendedName>
        <fullName evidence="8">DDE Tnp4 domain-containing protein</fullName>
    </recommendedName>
</protein>
<dbReference type="InterPro" id="IPR027806">
    <property type="entry name" value="HARBI1_dom"/>
</dbReference>
<evidence type="ECO:0000259" key="8">
    <source>
        <dbReference type="Pfam" id="PF13359"/>
    </source>
</evidence>
<feature type="domain" description="DDE Tnp4" evidence="8">
    <location>
        <begin position="27"/>
        <end position="168"/>
    </location>
</feature>
<dbReference type="PANTHER" id="PTHR22930">
    <property type="match status" value="1"/>
</dbReference>
<keyword evidence="10" id="KW-1185">Reference proteome</keyword>
<comment type="caution">
    <text evidence="9">The sequence shown here is derived from an EMBL/GenBank/DDBJ whole genome shotgun (WGS) entry which is preliminary data.</text>
</comment>
<evidence type="ECO:0000256" key="3">
    <source>
        <dbReference type="ARBA" id="ARBA00006958"/>
    </source>
</evidence>
<comment type="cofactor">
    <cofactor evidence="1">
        <name>a divalent metal cation</name>
        <dbReference type="ChEBI" id="CHEBI:60240"/>
    </cofactor>
</comment>
<evidence type="ECO:0000256" key="6">
    <source>
        <dbReference type="ARBA" id="ARBA00022801"/>
    </source>
</evidence>
<dbReference type="InterPro" id="IPR045249">
    <property type="entry name" value="HARBI1-like"/>
</dbReference>
<evidence type="ECO:0000256" key="7">
    <source>
        <dbReference type="ARBA" id="ARBA00023242"/>
    </source>
</evidence>
<organism evidence="9 10">
    <name type="scientific">Rhamnusium bicolor</name>
    <dbReference type="NCBI Taxonomy" id="1586634"/>
    <lineage>
        <taxon>Eukaryota</taxon>
        <taxon>Metazoa</taxon>
        <taxon>Ecdysozoa</taxon>
        <taxon>Arthropoda</taxon>
        <taxon>Hexapoda</taxon>
        <taxon>Insecta</taxon>
        <taxon>Pterygota</taxon>
        <taxon>Neoptera</taxon>
        <taxon>Endopterygota</taxon>
        <taxon>Coleoptera</taxon>
        <taxon>Polyphaga</taxon>
        <taxon>Cucujiformia</taxon>
        <taxon>Chrysomeloidea</taxon>
        <taxon>Cerambycidae</taxon>
        <taxon>Lepturinae</taxon>
        <taxon>Rhagiini</taxon>
        <taxon>Rhamnusium</taxon>
    </lineage>
</organism>
<dbReference type="GO" id="GO:0016787">
    <property type="term" value="F:hydrolase activity"/>
    <property type="evidence" value="ECO:0007669"/>
    <property type="project" value="UniProtKB-KW"/>
</dbReference>
<evidence type="ECO:0000256" key="5">
    <source>
        <dbReference type="ARBA" id="ARBA00022723"/>
    </source>
</evidence>
<name>A0AAV8ZNZ2_9CUCU</name>
<reference evidence="9" key="1">
    <citation type="journal article" date="2023" name="Insect Mol. Biol.">
        <title>Genome sequencing provides insights into the evolution of gene families encoding plant cell wall-degrading enzymes in longhorned beetles.</title>
        <authorList>
            <person name="Shin N.R."/>
            <person name="Okamura Y."/>
            <person name="Kirsch R."/>
            <person name="Pauchet Y."/>
        </authorList>
    </citation>
    <scope>NUCLEOTIDE SEQUENCE</scope>
    <source>
        <strain evidence="9">RBIC_L_NR</strain>
    </source>
</reference>
<evidence type="ECO:0000313" key="10">
    <source>
        <dbReference type="Proteomes" id="UP001162156"/>
    </source>
</evidence>
<dbReference type="AlphaFoldDB" id="A0AAV8ZNZ2"/>
<proteinExistence type="inferred from homology"/>
<dbReference type="Proteomes" id="UP001162156">
    <property type="component" value="Unassembled WGS sequence"/>
</dbReference>
<accession>A0AAV8ZNZ2</accession>
<dbReference type="GO" id="GO:0004518">
    <property type="term" value="F:nuclease activity"/>
    <property type="evidence" value="ECO:0007669"/>
    <property type="project" value="UniProtKB-KW"/>
</dbReference>
<dbReference type="GO" id="GO:0003677">
    <property type="term" value="F:DNA binding"/>
    <property type="evidence" value="ECO:0007669"/>
    <property type="project" value="UniProtKB-KW"/>
</dbReference>
<dbReference type="EMBL" id="JANEYF010001009">
    <property type="protein sequence ID" value="KAJ8966426.1"/>
    <property type="molecule type" value="Genomic_DNA"/>
</dbReference>
<dbReference type="PANTHER" id="PTHR22930:SF289">
    <property type="entry name" value="DDE TNP4 DOMAIN-CONTAINING PROTEIN-RELATED"/>
    <property type="match status" value="1"/>
</dbReference>
<comment type="subcellular location">
    <subcellularLocation>
        <location evidence="2">Nucleus</location>
    </subcellularLocation>
</comment>
<comment type="similarity">
    <text evidence="3">Belongs to the HARBI1 family.</text>
</comment>
<dbReference type="GO" id="GO:0005634">
    <property type="term" value="C:nucleus"/>
    <property type="evidence" value="ECO:0007669"/>
    <property type="project" value="UniProtKB-SubCell"/>
</dbReference>
<dbReference type="GO" id="GO:0008270">
    <property type="term" value="F:zinc ion binding"/>
    <property type="evidence" value="ECO:0007669"/>
    <property type="project" value="UniProtKB-KW"/>
</dbReference>
<evidence type="ECO:0000256" key="4">
    <source>
        <dbReference type="ARBA" id="ARBA00022722"/>
    </source>
</evidence>
<evidence type="ECO:0000256" key="2">
    <source>
        <dbReference type="ARBA" id="ARBA00004123"/>
    </source>
</evidence>
<evidence type="ECO:0000313" key="9">
    <source>
        <dbReference type="EMBL" id="KAJ8966426.1"/>
    </source>
</evidence>
<sequence>MPGSPTCSVATCTSTSTKIKQTGESVMFFTFPKDPQLRQEWICDEDLRIFNVNARFPGSTHDAHIWRESAVSQIMKQVYRQDEENHCFLLGDSGYPLRPWLMTPLEEPPIPDTPADHFHRALLTTRCLIERCNSVLKNRWRRLLKHRTLHYTPTMAAKIINTCIILHNMCLHYNIPEPEYDEEVLNADFGMHMVLEQLQENEGGDADRVNPDLNAARILQKRIIRTHFQ</sequence>
<keyword evidence="5" id="KW-0479">Metal-binding</keyword>
<dbReference type="Pfam" id="PF13359">
    <property type="entry name" value="DDE_Tnp_4"/>
    <property type="match status" value="1"/>
</dbReference>
<keyword evidence="7" id="KW-0539">Nucleus</keyword>